<proteinExistence type="inferred from homology"/>
<accession>A0ABV8ANG1</accession>
<comment type="caution">
    <text evidence="13">The sequence shown here is derived from an EMBL/GenBank/DDBJ whole genome shotgun (WGS) entry which is preliminary data.</text>
</comment>
<dbReference type="GO" id="GO:0016740">
    <property type="term" value="F:transferase activity"/>
    <property type="evidence" value="ECO:0007669"/>
    <property type="project" value="UniProtKB-KW"/>
</dbReference>
<evidence type="ECO:0000256" key="7">
    <source>
        <dbReference type="ARBA" id="ARBA00022827"/>
    </source>
</evidence>
<sequence>MRANARKNIIYSLILLLMVILVYTWRNGGDEKTEETSAVVTAGKMTLNGQTMGTTYNVTYMDIEGRDFKPQIDSLLLKFNESLSTYIPDSEISRFNAQDTLRFELPFMLPVLKKSKEVFEKTEGAFDPTVGPLVNVWGFGPGGPTLKDSVDIARLVRSVGFEKIMFDSVQMTKADSVIYLDFSAIAKGYGADEIASYLERQGVVNYLVEIGGDLVAKGVNDKGELWKLGVNRPDEESTASDIYSIIAVQDKGMATSGNYRNFYVRDSIMISHTISPETGYPVRHGLLSATVLASDCMTADAYATAIMVMGTEKAIALDQELEEIEVFLIYSDANGGYKTYVSESLKPYLSFLVEE</sequence>
<dbReference type="SUPFAM" id="SSF143631">
    <property type="entry name" value="ApbE-like"/>
    <property type="match status" value="1"/>
</dbReference>
<evidence type="ECO:0000256" key="1">
    <source>
        <dbReference type="ARBA" id="ARBA00001946"/>
    </source>
</evidence>
<keyword evidence="12" id="KW-1133">Transmembrane helix</keyword>
<comment type="cofactor">
    <cofactor evidence="1">
        <name>Mg(2+)</name>
        <dbReference type="ChEBI" id="CHEBI:18420"/>
    </cofactor>
</comment>
<evidence type="ECO:0000256" key="8">
    <source>
        <dbReference type="ARBA" id="ARBA00022842"/>
    </source>
</evidence>
<dbReference type="Gene3D" id="3.10.520.10">
    <property type="entry name" value="ApbE-like domains"/>
    <property type="match status" value="1"/>
</dbReference>
<dbReference type="InterPro" id="IPR024932">
    <property type="entry name" value="ApbE"/>
</dbReference>
<reference evidence="14" key="1">
    <citation type="journal article" date="2019" name="Int. J. Syst. Evol. Microbiol.">
        <title>The Global Catalogue of Microorganisms (GCM) 10K type strain sequencing project: providing services to taxonomists for standard genome sequencing and annotation.</title>
        <authorList>
            <consortium name="The Broad Institute Genomics Platform"/>
            <consortium name="The Broad Institute Genome Sequencing Center for Infectious Disease"/>
            <person name="Wu L."/>
            <person name="Ma J."/>
        </authorList>
    </citation>
    <scope>NUCLEOTIDE SEQUENCE [LARGE SCALE GENOMIC DNA]</scope>
    <source>
        <strain evidence="14">CCUG 60523</strain>
    </source>
</reference>
<evidence type="ECO:0000256" key="2">
    <source>
        <dbReference type="ARBA" id="ARBA00011955"/>
    </source>
</evidence>
<evidence type="ECO:0000256" key="4">
    <source>
        <dbReference type="ARBA" id="ARBA00022630"/>
    </source>
</evidence>
<dbReference type="EMBL" id="JBHRZS010000006">
    <property type="protein sequence ID" value="MFC3879557.1"/>
    <property type="molecule type" value="Genomic_DNA"/>
</dbReference>
<keyword evidence="7 11" id="KW-0274">FAD</keyword>
<evidence type="ECO:0000313" key="14">
    <source>
        <dbReference type="Proteomes" id="UP001595805"/>
    </source>
</evidence>
<evidence type="ECO:0000256" key="5">
    <source>
        <dbReference type="ARBA" id="ARBA00022679"/>
    </source>
</evidence>
<dbReference type="PANTHER" id="PTHR30040">
    <property type="entry name" value="THIAMINE BIOSYNTHESIS LIPOPROTEIN APBE"/>
    <property type="match status" value="1"/>
</dbReference>
<evidence type="ECO:0000313" key="13">
    <source>
        <dbReference type="EMBL" id="MFC3879557.1"/>
    </source>
</evidence>
<keyword evidence="5 11" id="KW-0808">Transferase</keyword>
<evidence type="ECO:0000256" key="9">
    <source>
        <dbReference type="ARBA" id="ARBA00031306"/>
    </source>
</evidence>
<dbReference type="InterPro" id="IPR003374">
    <property type="entry name" value="ApbE-like_sf"/>
</dbReference>
<evidence type="ECO:0000256" key="3">
    <source>
        <dbReference type="ARBA" id="ARBA00016337"/>
    </source>
</evidence>
<protein>
    <recommendedName>
        <fullName evidence="3 11">FAD:protein FMN transferase</fullName>
        <ecNumber evidence="2 11">2.7.1.180</ecNumber>
    </recommendedName>
    <alternativeName>
        <fullName evidence="9 11">Flavin transferase</fullName>
    </alternativeName>
</protein>
<name>A0ABV8ANG1_9BACT</name>
<dbReference type="PIRSF" id="PIRSF006268">
    <property type="entry name" value="ApbE"/>
    <property type="match status" value="1"/>
</dbReference>
<comment type="similarity">
    <text evidence="11">Belongs to the ApbE family.</text>
</comment>
<keyword evidence="12" id="KW-0472">Membrane</keyword>
<organism evidence="13 14">
    <name type="scientific">Algoriphagus namhaensis</name>
    <dbReference type="NCBI Taxonomy" id="915353"/>
    <lineage>
        <taxon>Bacteria</taxon>
        <taxon>Pseudomonadati</taxon>
        <taxon>Bacteroidota</taxon>
        <taxon>Cytophagia</taxon>
        <taxon>Cytophagales</taxon>
        <taxon>Cyclobacteriaceae</taxon>
        <taxon>Algoriphagus</taxon>
    </lineage>
</organism>
<feature type="transmembrane region" description="Helical" evidence="12">
    <location>
        <begin position="9"/>
        <end position="25"/>
    </location>
</feature>
<keyword evidence="12" id="KW-0812">Transmembrane</keyword>
<keyword evidence="8 11" id="KW-0460">Magnesium</keyword>
<comment type="catalytic activity">
    <reaction evidence="10 11">
        <text>L-threonyl-[protein] + FAD = FMN-L-threonyl-[protein] + AMP + H(+)</text>
        <dbReference type="Rhea" id="RHEA:36847"/>
        <dbReference type="Rhea" id="RHEA-COMP:11060"/>
        <dbReference type="Rhea" id="RHEA-COMP:11061"/>
        <dbReference type="ChEBI" id="CHEBI:15378"/>
        <dbReference type="ChEBI" id="CHEBI:30013"/>
        <dbReference type="ChEBI" id="CHEBI:57692"/>
        <dbReference type="ChEBI" id="CHEBI:74257"/>
        <dbReference type="ChEBI" id="CHEBI:456215"/>
        <dbReference type="EC" id="2.7.1.180"/>
    </reaction>
</comment>
<gene>
    <name evidence="13" type="ORF">ACFOSV_05200</name>
</gene>
<dbReference type="Pfam" id="PF02424">
    <property type="entry name" value="ApbE"/>
    <property type="match status" value="1"/>
</dbReference>
<keyword evidence="14" id="KW-1185">Reference proteome</keyword>
<dbReference type="EC" id="2.7.1.180" evidence="2 11"/>
<dbReference type="PANTHER" id="PTHR30040:SF2">
    <property type="entry name" value="FAD:PROTEIN FMN TRANSFERASE"/>
    <property type="match status" value="1"/>
</dbReference>
<dbReference type="RefSeq" id="WP_377904094.1">
    <property type="nucleotide sequence ID" value="NZ_JBHRZS010000006.1"/>
</dbReference>
<keyword evidence="6 11" id="KW-0479">Metal-binding</keyword>
<evidence type="ECO:0000256" key="6">
    <source>
        <dbReference type="ARBA" id="ARBA00022723"/>
    </source>
</evidence>
<evidence type="ECO:0000256" key="12">
    <source>
        <dbReference type="SAM" id="Phobius"/>
    </source>
</evidence>
<evidence type="ECO:0000256" key="11">
    <source>
        <dbReference type="PIRNR" id="PIRNR006268"/>
    </source>
</evidence>
<keyword evidence="4 11" id="KW-0285">Flavoprotein</keyword>
<evidence type="ECO:0000256" key="10">
    <source>
        <dbReference type="ARBA" id="ARBA00048540"/>
    </source>
</evidence>
<dbReference type="Proteomes" id="UP001595805">
    <property type="component" value="Unassembled WGS sequence"/>
</dbReference>